<dbReference type="Gene3D" id="2.60.120.200">
    <property type="match status" value="1"/>
</dbReference>
<reference evidence="2 3" key="1">
    <citation type="submission" date="2018-09" db="EMBL/GenBank/DDBJ databases">
        <title>Profundibacter amoris BAR1 gen. nov., sp. nov., a new member of the Roseobacter clade isolated at Lokis Castle Vent Field on the Arctic Mid-Oceanic Ridge.</title>
        <authorList>
            <person name="Le Moine Bauer S."/>
            <person name="Sjoeberg A.G."/>
            <person name="L'Haridon S."/>
            <person name="Stokke R."/>
            <person name="Roalkvam I."/>
            <person name="Steen I.H."/>
            <person name="Dahle H."/>
        </authorList>
    </citation>
    <scope>NUCLEOTIDE SEQUENCE [LARGE SCALE GENOMIC DNA]</scope>
    <source>
        <strain evidence="2 3">BAR1</strain>
    </source>
</reference>
<gene>
    <name evidence="2" type="ORF">BAR1_14210</name>
</gene>
<sequence length="280" mass="32378">MKSLFPLLAALFVSACQPTSAEPPRKPAKLLFSSGFEGVTLEPLKDGYQTITGTDSATGYRWPITVLGASNSGLHLINHDNQQALHNEIRTVTGHDGHPTRALFSVENYEHRDDTQSPYEILDITNGRRDLYIRYWIKLDRSSLTKPNKWRTFFEWKTKGYANGSGFRLISFIYTDDDGKPYWVWQADRDPEHPIWEIKNRKIPVPMGKWFLTEFYWHWSEGSDGWALWKINGQVVGDHFGPTTRNHKPIDFIMLTQIYGNANPKHQWVDDIEIWDGLPD</sequence>
<name>A0A347UJF2_9RHOB</name>
<dbReference type="KEGG" id="pamo:BAR1_14210"/>
<protein>
    <submittedName>
        <fullName evidence="2">Uncharacterized protein</fullName>
    </submittedName>
</protein>
<dbReference type="RefSeq" id="WP_118943633.1">
    <property type="nucleotide sequence ID" value="NZ_CP032125.1"/>
</dbReference>
<dbReference type="PROSITE" id="PS51257">
    <property type="entry name" value="PROKAR_LIPOPROTEIN"/>
    <property type="match status" value="1"/>
</dbReference>
<proteinExistence type="predicted"/>
<keyword evidence="3" id="KW-1185">Reference proteome</keyword>
<accession>A0A347UJF2</accession>
<dbReference type="OrthoDB" id="8550067at2"/>
<feature type="signal peptide" evidence="1">
    <location>
        <begin position="1"/>
        <end position="21"/>
    </location>
</feature>
<dbReference type="EMBL" id="CP032125">
    <property type="protein sequence ID" value="AXX98980.1"/>
    <property type="molecule type" value="Genomic_DNA"/>
</dbReference>
<keyword evidence="1" id="KW-0732">Signal</keyword>
<evidence type="ECO:0000313" key="3">
    <source>
        <dbReference type="Proteomes" id="UP000261704"/>
    </source>
</evidence>
<feature type="chain" id="PRO_5016880347" evidence="1">
    <location>
        <begin position="22"/>
        <end position="280"/>
    </location>
</feature>
<evidence type="ECO:0000256" key="1">
    <source>
        <dbReference type="SAM" id="SignalP"/>
    </source>
</evidence>
<organism evidence="2 3">
    <name type="scientific">Profundibacter amoris</name>
    <dbReference type="NCBI Taxonomy" id="2171755"/>
    <lineage>
        <taxon>Bacteria</taxon>
        <taxon>Pseudomonadati</taxon>
        <taxon>Pseudomonadota</taxon>
        <taxon>Alphaproteobacteria</taxon>
        <taxon>Rhodobacterales</taxon>
        <taxon>Paracoccaceae</taxon>
        <taxon>Profundibacter</taxon>
    </lineage>
</organism>
<dbReference type="Proteomes" id="UP000261704">
    <property type="component" value="Chromosome"/>
</dbReference>
<evidence type="ECO:0000313" key="2">
    <source>
        <dbReference type="EMBL" id="AXX98980.1"/>
    </source>
</evidence>
<dbReference type="AlphaFoldDB" id="A0A347UJF2"/>